<keyword evidence="5" id="KW-0998">Cell outer membrane</keyword>
<dbReference type="Proteomes" id="UP000468591">
    <property type="component" value="Unassembled WGS sequence"/>
</dbReference>
<reference evidence="6 7" key="1">
    <citation type="submission" date="2020-01" db="EMBL/GenBank/DDBJ databases">
        <title>Sulfitobacter sediminilitoris sp. nov., isolated from a tidal flat.</title>
        <authorList>
            <person name="Park S."/>
            <person name="Yoon J.-H."/>
        </authorList>
    </citation>
    <scope>NUCLEOTIDE SEQUENCE [LARGE SCALE GENOMIC DNA]</scope>
    <source>
        <strain evidence="6 7">JBTF-M27</strain>
    </source>
</reference>
<keyword evidence="7" id="KW-1185">Reference proteome</keyword>
<comment type="subcellular location">
    <subcellularLocation>
        <location evidence="1">Cell outer membrane</location>
    </subcellularLocation>
</comment>
<sequence length="447" mass="49688">MVTFSPVSTSAETLQSAVRNAVTNNPAQQAANADVRATLFEMLELRGEYQPEVFLFGEVGGQIVDNPSTLSAAENNTFKETAQIGIGVEYTLFDGYRRENLVYRNATRLDASILRQLDATETLALNAVEAYIDVIRLRELSRLASENIGRHEEIALQIRDLVQLGRIPSSDGFLVDDRIAAARDAKLGIDQSLANAIARYERVVGRSPSGAMNVPGVKNVPKNLRALQNEAVRRSFRVRIADKLAREAQFDAGIKEADRKPRVTLNAGLTYGKNRDGNLGNRSDAFVGVRMNWTLYNGRRPAQSAGLQERIRKAELDRRVAADEVRELAARTWNAYAKNAERSGVLGKQLRANIMIVRQYRDELTAAKRSLIDVLEAERAAFNARFQKISSDAALTFSKYQLLATRSQLTAHFGLAETNAVFEVNYEERARQSPRSAVFNTVVDPLK</sequence>
<gene>
    <name evidence="6" type="ORF">GV827_22340</name>
</gene>
<dbReference type="GO" id="GO:0009279">
    <property type="term" value="C:cell outer membrane"/>
    <property type="evidence" value="ECO:0007669"/>
    <property type="project" value="UniProtKB-SubCell"/>
</dbReference>
<evidence type="ECO:0000256" key="3">
    <source>
        <dbReference type="ARBA" id="ARBA00022692"/>
    </source>
</evidence>
<dbReference type="SUPFAM" id="SSF56954">
    <property type="entry name" value="Outer membrane efflux proteins (OEP)"/>
    <property type="match status" value="1"/>
</dbReference>
<comment type="caution">
    <text evidence="6">The sequence shown here is derived from an EMBL/GenBank/DDBJ whole genome shotgun (WGS) entry which is preliminary data.</text>
</comment>
<evidence type="ECO:0000256" key="1">
    <source>
        <dbReference type="ARBA" id="ARBA00004442"/>
    </source>
</evidence>
<dbReference type="EMBL" id="JAABNT010000039">
    <property type="protein sequence ID" value="NEK25109.1"/>
    <property type="molecule type" value="Genomic_DNA"/>
</dbReference>
<evidence type="ECO:0000256" key="5">
    <source>
        <dbReference type="ARBA" id="ARBA00023237"/>
    </source>
</evidence>
<accession>A0A6P0CG41</accession>
<dbReference type="GO" id="GO:1990281">
    <property type="term" value="C:efflux pump complex"/>
    <property type="evidence" value="ECO:0007669"/>
    <property type="project" value="TreeGrafter"/>
</dbReference>
<keyword evidence="3" id="KW-0812">Transmembrane</keyword>
<dbReference type="GO" id="GO:0015562">
    <property type="term" value="F:efflux transmembrane transporter activity"/>
    <property type="evidence" value="ECO:0007669"/>
    <property type="project" value="InterPro"/>
</dbReference>
<dbReference type="GO" id="GO:0015288">
    <property type="term" value="F:porin activity"/>
    <property type="evidence" value="ECO:0007669"/>
    <property type="project" value="TreeGrafter"/>
</dbReference>
<keyword evidence="2" id="KW-1134">Transmembrane beta strand</keyword>
<dbReference type="PANTHER" id="PTHR30026">
    <property type="entry name" value="OUTER MEMBRANE PROTEIN TOLC"/>
    <property type="match status" value="1"/>
</dbReference>
<evidence type="ECO:0000313" key="6">
    <source>
        <dbReference type="EMBL" id="NEK25109.1"/>
    </source>
</evidence>
<dbReference type="InterPro" id="IPR051906">
    <property type="entry name" value="TolC-like"/>
</dbReference>
<evidence type="ECO:0000256" key="4">
    <source>
        <dbReference type="ARBA" id="ARBA00023136"/>
    </source>
</evidence>
<dbReference type="AlphaFoldDB" id="A0A6P0CG41"/>
<dbReference type="Gene3D" id="1.20.1600.10">
    <property type="entry name" value="Outer membrane efflux proteins (OEP)"/>
    <property type="match status" value="1"/>
</dbReference>
<evidence type="ECO:0000256" key="2">
    <source>
        <dbReference type="ARBA" id="ARBA00022452"/>
    </source>
</evidence>
<protein>
    <submittedName>
        <fullName evidence="6">TolC family protein</fullName>
    </submittedName>
</protein>
<proteinExistence type="predicted"/>
<dbReference type="PANTHER" id="PTHR30026:SF22">
    <property type="entry name" value="OUTER MEMBRANE EFFLUX PROTEIN"/>
    <property type="match status" value="1"/>
</dbReference>
<keyword evidence="4" id="KW-0472">Membrane</keyword>
<organism evidence="6 7">
    <name type="scientific">Sulfitobacter sediminilitoris</name>
    <dbReference type="NCBI Taxonomy" id="2698830"/>
    <lineage>
        <taxon>Bacteria</taxon>
        <taxon>Pseudomonadati</taxon>
        <taxon>Pseudomonadota</taxon>
        <taxon>Alphaproteobacteria</taxon>
        <taxon>Rhodobacterales</taxon>
        <taxon>Roseobacteraceae</taxon>
        <taxon>Sulfitobacter</taxon>
    </lineage>
</organism>
<name>A0A6P0CG41_9RHOB</name>
<evidence type="ECO:0000313" key="7">
    <source>
        <dbReference type="Proteomes" id="UP000468591"/>
    </source>
</evidence>